<name>A0ABV9VIP9_STRAZ</name>
<reference evidence="2" key="1">
    <citation type="journal article" date="2019" name="Int. J. Syst. Evol. Microbiol.">
        <title>The Global Catalogue of Microorganisms (GCM) 10K type strain sequencing project: providing services to taxonomists for standard genome sequencing and annotation.</title>
        <authorList>
            <consortium name="The Broad Institute Genomics Platform"/>
            <consortium name="The Broad Institute Genome Sequencing Center for Infectious Disease"/>
            <person name="Wu L."/>
            <person name="Ma J."/>
        </authorList>
    </citation>
    <scope>NUCLEOTIDE SEQUENCE [LARGE SCALE GENOMIC DNA]</scope>
    <source>
        <strain evidence="2">ICMP 257</strain>
    </source>
</reference>
<dbReference type="Proteomes" id="UP001595908">
    <property type="component" value="Unassembled WGS sequence"/>
</dbReference>
<dbReference type="RefSeq" id="WP_033305323.1">
    <property type="nucleotide sequence ID" value="NZ_JBHSJE010000013.1"/>
</dbReference>
<gene>
    <name evidence="1" type="ORF">ACFPL4_32435</name>
</gene>
<accession>A0ABV9VIP9</accession>
<dbReference type="EMBL" id="JBHSJE010000013">
    <property type="protein sequence ID" value="MFC4983000.1"/>
    <property type="molecule type" value="Genomic_DNA"/>
</dbReference>
<sequence>MKRIARLVVPVGLGAVILLPGCTADGGTDSGRPLAPVGPTATTTVAPAAAAQVAERYRAAGGAREVHGIHRSTGPDGVPLLVVWTRDPDESARTFDELKGSVTSFLGRREGLSLDRGYLLDVYGPDGSLQHRLDARM</sequence>
<evidence type="ECO:0008006" key="3">
    <source>
        <dbReference type="Google" id="ProtNLM"/>
    </source>
</evidence>
<organism evidence="1 2">
    <name type="scientific">Streptomyces atroolivaceus</name>
    <dbReference type="NCBI Taxonomy" id="66869"/>
    <lineage>
        <taxon>Bacteria</taxon>
        <taxon>Bacillati</taxon>
        <taxon>Actinomycetota</taxon>
        <taxon>Actinomycetes</taxon>
        <taxon>Kitasatosporales</taxon>
        <taxon>Streptomycetaceae</taxon>
        <taxon>Streptomyces</taxon>
    </lineage>
</organism>
<evidence type="ECO:0000313" key="1">
    <source>
        <dbReference type="EMBL" id="MFC4983000.1"/>
    </source>
</evidence>
<protein>
    <recommendedName>
        <fullName evidence="3">Lipoprotein</fullName>
    </recommendedName>
</protein>
<proteinExistence type="predicted"/>
<evidence type="ECO:0000313" key="2">
    <source>
        <dbReference type="Proteomes" id="UP001595908"/>
    </source>
</evidence>
<keyword evidence="2" id="KW-1185">Reference proteome</keyword>
<dbReference type="GeneID" id="31237149"/>
<comment type="caution">
    <text evidence="1">The sequence shown here is derived from an EMBL/GenBank/DDBJ whole genome shotgun (WGS) entry which is preliminary data.</text>
</comment>